<dbReference type="CDD" id="cd20074">
    <property type="entry name" value="XPF_nuclease_Mus81"/>
    <property type="match status" value="1"/>
</dbReference>
<evidence type="ECO:0000256" key="16">
    <source>
        <dbReference type="RuleBase" id="RU369042"/>
    </source>
</evidence>
<keyword evidence="12 16" id="KW-0234">DNA repair</keyword>
<dbReference type="InterPro" id="IPR027421">
    <property type="entry name" value="DNA_pol_lamdba_lyase_dom_sf"/>
</dbReference>
<evidence type="ECO:0000256" key="10">
    <source>
        <dbReference type="ARBA" id="ARBA00022842"/>
    </source>
</evidence>
<dbReference type="SMART" id="SM00891">
    <property type="entry name" value="ERCC4"/>
    <property type="match status" value="1"/>
</dbReference>
<comment type="cofactor">
    <cofactor evidence="1 16">
        <name>Mg(2+)</name>
        <dbReference type="ChEBI" id="CHEBI:18420"/>
    </cofactor>
</comment>
<dbReference type="CDD" id="cd21036">
    <property type="entry name" value="WH_MUS81"/>
    <property type="match status" value="1"/>
</dbReference>
<evidence type="ECO:0000256" key="17">
    <source>
        <dbReference type="SAM" id="MobiDB-lite"/>
    </source>
</evidence>
<dbReference type="EMBL" id="LXTC01000001">
    <property type="protein sequence ID" value="OBA23807.1"/>
    <property type="molecule type" value="Genomic_DNA"/>
</dbReference>
<evidence type="ECO:0000256" key="2">
    <source>
        <dbReference type="ARBA" id="ARBA00004123"/>
    </source>
</evidence>
<dbReference type="InterPro" id="IPR033309">
    <property type="entry name" value="Mus81"/>
</dbReference>
<comment type="subunit">
    <text evidence="16">Interacts with EME1.</text>
</comment>
<keyword evidence="13 16" id="KW-0539">Nucleus</keyword>
<dbReference type="FunFam" id="3.40.50.10130:FF:000005">
    <property type="entry name" value="crossover junction endonuclease MUS81 isoform X1"/>
    <property type="match status" value="1"/>
</dbReference>
<dbReference type="InterPro" id="IPR047417">
    <property type="entry name" value="WHD_MUS81"/>
</dbReference>
<protein>
    <recommendedName>
        <fullName evidence="4 16">Crossover junction endonuclease MUS81</fullName>
        <ecNumber evidence="16">3.1.22.-</ecNumber>
    </recommendedName>
</protein>
<gene>
    <name evidence="19" type="ORF">METBIDRAFT_76751</name>
</gene>
<dbReference type="InterPro" id="IPR042530">
    <property type="entry name" value="EME1/EME2_C"/>
</dbReference>
<keyword evidence="8 16" id="KW-0227">DNA damage</keyword>
<dbReference type="EC" id="3.1.22.-" evidence="16"/>
<dbReference type="STRING" id="869754.A0A1A0HIU4"/>
<dbReference type="Gene3D" id="1.10.150.110">
    <property type="entry name" value="DNA polymerase beta, N-terminal domain-like"/>
    <property type="match status" value="1"/>
</dbReference>
<comment type="caution">
    <text evidence="19">The sequence shown here is derived from an EMBL/GenBank/DDBJ whole genome shotgun (WGS) entry which is preliminary data.</text>
</comment>
<evidence type="ECO:0000256" key="7">
    <source>
        <dbReference type="ARBA" id="ARBA00022759"/>
    </source>
</evidence>
<dbReference type="GO" id="GO:0000727">
    <property type="term" value="P:double-strand break repair via break-induced replication"/>
    <property type="evidence" value="ECO:0007669"/>
    <property type="project" value="UniProtKB-UniRule"/>
</dbReference>
<keyword evidence="6 16" id="KW-0479">Metal-binding</keyword>
<dbReference type="Pfam" id="PF21136">
    <property type="entry name" value="WHD_MUS81"/>
    <property type="match status" value="1"/>
</dbReference>
<dbReference type="GO" id="GO:0048476">
    <property type="term" value="C:Holliday junction resolvase complex"/>
    <property type="evidence" value="ECO:0007669"/>
    <property type="project" value="UniProtKB-UniRule"/>
</dbReference>
<dbReference type="InterPro" id="IPR011335">
    <property type="entry name" value="Restrct_endonuc-II-like"/>
</dbReference>
<feature type="compositionally biased region" description="Basic residues" evidence="17">
    <location>
        <begin position="107"/>
        <end position="118"/>
    </location>
</feature>
<dbReference type="GO" id="GO:0048257">
    <property type="term" value="F:3'-flap endonuclease activity"/>
    <property type="evidence" value="ECO:0007669"/>
    <property type="project" value="TreeGrafter"/>
</dbReference>
<evidence type="ECO:0000256" key="13">
    <source>
        <dbReference type="ARBA" id="ARBA00023242"/>
    </source>
</evidence>
<evidence type="ECO:0000256" key="4">
    <source>
        <dbReference type="ARBA" id="ARBA00017114"/>
    </source>
</evidence>
<dbReference type="GO" id="GO:0005634">
    <property type="term" value="C:nucleus"/>
    <property type="evidence" value="ECO:0007669"/>
    <property type="project" value="UniProtKB-SubCell"/>
</dbReference>
<evidence type="ECO:0000256" key="1">
    <source>
        <dbReference type="ARBA" id="ARBA00001946"/>
    </source>
</evidence>
<accession>A0A1A0HIU4</accession>
<dbReference type="GO" id="GO:0031573">
    <property type="term" value="P:mitotic intra-S DNA damage checkpoint signaling"/>
    <property type="evidence" value="ECO:0007669"/>
    <property type="project" value="TreeGrafter"/>
</dbReference>
<dbReference type="PANTHER" id="PTHR13451:SF0">
    <property type="entry name" value="CROSSOVER JUNCTION ENDONUCLEASE MUS81"/>
    <property type="match status" value="1"/>
</dbReference>
<dbReference type="GO" id="GO:0000712">
    <property type="term" value="P:resolution of meiotic recombination intermediates"/>
    <property type="evidence" value="ECO:0007669"/>
    <property type="project" value="EnsemblFungi"/>
</dbReference>
<dbReference type="GO" id="GO:0046872">
    <property type="term" value="F:metal ion binding"/>
    <property type="evidence" value="ECO:0007669"/>
    <property type="project" value="UniProtKB-UniRule"/>
</dbReference>
<evidence type="ECO:0000256" key="12">
    <source>
        <dbReference type="ARBA" id="ARBA00023204"/>
    </source>
</evidence>
<dbReference type="OrthoDB" id="5963188at2759"/>
<evidence type="ECO:0000256" key="11">
    <source>
        <dbReference type="ARBA" id="ARBA00023172"/>
    </source>
</evidence>
<dbReference type="Proteomes" id="UP000092555">
    <property type="component" value="Unassembled WGS sequence"/>
</dbReference>
<proteinExistence type="inferred from homology"/>
<dbReference type="GO" id="GO:0006308">
    <property type="term" value="P:DNA catabolic process"/>
    <property type="evidence" value="ECO:0007669"/>
    <property type="project" value="UniProtKB-UniRule"/>
</dbReference>
<evidence type="ECO:0000256" key="14">
    <source>
        <dbReference type="ARBA" id="ARBA00023254"/>
    </source>
</evidence>
<dbReference type="PANTHER" id="PTHR13451">
    <property type="entry name" value="CLASS II CROSSOVER JUNCTION ENDONUCLEASE MUS81"/>
    <property type="match status" value="1"/>
</dbReference>
<dbReference type="Gene3D" id="1.10.150.670">
    <property type="entry name" value="Crossover junction endonuclease EME1, DNA-binding domain"/>
    <property type="match status" value="1"/>
</dbReference>
<keyword evidence="11 16" id="KW-0233">DNA recombination</keyword>
<dbReference type="InterPro" id="IPR047416">
    <property type="entry name" value="XPF_nuclease_Mus81"/>
</dbReference>
<dbReference type="AlphaFoldDB" id="A0A1A0HIU4"/>
<dbReference type="GO" id="GO:0006265">
    <property type="term" value="P:DNA topological change"/>
    <property type="evidence" value="ECO:0007669"/>
    <property type="project" value="EnsemblFungi"/>
</dbReference>
<comment type="subcellular location">
    <subcellularLocation>
        <location evidence="2 16">Nucleus</location>
    </subcellularLocation>
</comment>
<sequence length="549" mass="62022">MSDLDLNALFVQWLQERHDELTTKGTKTAHAYLRALEKIRVFPDHITTPRQLLGIPFVGAKLGQFLCRRLAQHCADHALAVPAAFFNHTGHAEGGRRAHELDAAPPAKRRKAPPPYVPRRRSGPWAILVALHTRDRARRGLRKEAVIAGAEAHCDQSFTANAAARDFHSAWAGVKTLVRRGLVHEHGRPKTYVLTAEGAALAAVLLRQEGVHSLPARGADMSFDNGVRVTPSSSVPHDAAHKTYAGISYDVWAPADFDVVLLLDNREIRSKSERDFFHNKLSARGVACDVRGLAVGDVLWVARHKHTRAEAVLNYVCERKRIDDLASSIRDGRFAEQKARLKRSGIKNIYYLVEEAGLMDALRVVDMKASLDTAIAMVITVSRFYMQRFRKVDDTVEWLAAMSKVLLLRYLATRLLVLKPRNVHTHDAYLRMLQDFRPKFETRSTPYECVHLLANYQDSLLKSSMTTVKEIFVKMLMLVRGVSFEKALLIQRHFHTPRALIEFYLENDALTEDEKGALIWDRFKDEVGPRKFSKPALVAMYEAWGKATC</sequence>
<feature type="region of interest" description="Disordered" evidence="17">
    <location>
        <begin position="96"/>
        <end position="118"/>
    </location>
</feature>
<feature type="domain" description="ERCC4" evidence="18">
    <location>
        <begin position="260"/>
        <end position="357"/>
    </location>
</feature>
<dbReference type="GO" id="GO:0008821">
    <property type="term" value="F:crossover junction DNA endonuclease activity"/>
    <property type="evidence" value="ECO:0007669"/>
    <property type="project" value="UniProtKB-UniRule"/>
</dbReference>
<keyword evidence="7 16" id="KW-0255">Endonuclease</keyword>
<keyword evidence="10 16" id="KW-0460">Magnesium</keyword>
<dbReference type="FunFam" id="1.10.10.10:FF:000307">
    <property type="entry name" value="Crossover junction endonuclease MUS81"/>
    <property type="match status" value="1"/>
</dbReference>
<dbReference type="Pfam" id="PF14716">
    <property type="entry name" value="HHH_8"/>
    <property type="match status" value="1"/>
</dbReference>
<dbReference type="SUPFAM" id="SSF47802">
    <property type="entry name" value="DNA polymerase beta, N-terminal domain-like"/>
    <property type="match status" value="1"/>
</dbReference>
<dbReference type="Gene3D" id="1.10.10.10">
    <property type="entry name" value="Winged helix-like DNA-binding domain superfamily/Winged helix DNA-binding domain"/>
    <property type="match status" value="1"/>
</dbReference>
<dbReference type="RefSeq" id="XP_018714288.1">
    <property type="nucleotide sequence ID" value="XM_018858578.1"/>
</dbReference>
<dbReference type="Gene3D" id="3.40.50.10130">
    <property type="match status" value="1"/>
</dbReference>
<evidence type="ECO:0000256" key="3">
    <source>
        <dbReference type="ARBA" id="ARBA00010015"/>
    </source>
</evidence>
<keyword evidence="20" id="KW-1185">Reference proteome</keyword>
<reference evidence="19 20" key="1">
    <citation type="submission" date="2016-05" db="EMBL/GenBank/DDBJ databases">
        <title>Comparative genomics of biotechnologically important yeasts.</title>
        <authorList>
            <consortium name="DOE Joint Genome Institute"/>
            <person name="Riley R."/>
            <person name="Haridas S."/>
            <person name="Wolfe K.H."/>
            <person name="Lopes M.R."/>
            <person name="Hittinger C.T."/>
            <person name="Goker M."/>
            <person name="Salamov A."/>
            <person name="Wisecaver J."/>
            <person name="Long T.M."/>
            <person name="Aerts A.L."/>
            <person name="Barry K."/>
            <person name="Choi C."/>
            <person name="Clum A."/>
            <person name="Coughlan A.Y."/>
            <person name="Deshpande S."/>
            <person name="Douglass A.P."/>
            <person name="Hanson S.J."/>
            <person name="Klenk H.-P."/>
            <person name="LaButti K."/>
            <person name="Lapidus A."/>
            <person name="Lindquist E."/>
            <person name="Lipzen A."/>
            <person name="Meier-kolthoff J.P."/>
            <person name="Ohm R.A."/>
            <person name="Otillar R.P."/>
            <person name="Pangilinan J."/>
            <person name="Peng Y."/>
            <person name="Rokas A."/>
            <person name="Rosa C.A."/>
            <person name="Scheuner C."/>
            <person name="Sibirny A.A."/>
            <person name="Slot J.C."/>
            <person name="Stielow J.B."/>
            <person name="Sun H."/>
            <person name="Kurtzman C.P."/>
            <person name="Blackwell M."/>
            <person name="Grigoriev I.V."/>
            <person name="Jeffries T.W."/>
        </authorList>
    </citation>
    <scope>NUCLEOTIDE SEQUENCE [LARGE SCALE GENOMIC DNA]</scope>
    <source>
        <strain evidence="19 20">NRRL YB-4993</strain>
    </source>
</reference>
<dbReference type="InterPro" id="IPR006166">
    <property type="entry name" value="ERCC4_domain"/>
</dbReference>
<keyword evidence="5 16" id="KW-0540">Nuclease</keyword>
<evidence type="ECO:0000256" key="5">
    <source>
        <dbReference type="ARBA" id="ARBA00022722"/>
    </source>
</evidence>
<evidence type="ECO:0000313" key="20">
    <source>
        <dbReference type="Proteomes" id="UP000092555"/>
    </source>
</evidence>
<evidence type="ECO:0000256" key="8">
    <source>
        <dbReference type="ARBA" id="ARBA00022763"/>
    </source>
</evidence>
<evidence type="ECO:0000313" key="19">
    <source>
        <dbReference type="EMBL" id="OBA23807.1"/>
    </source>
</evidence>
<name>A0A1A0HIU4_9ASCO</name>
<dbReference type="GO" id="GO:0004857">
    <property type="term" value="F:enzyme inhibitor activity"/>
    <property type="evidence" value="ECO:0007669"/>
    <property type="project" value="EnsemblFungi"/>
</dbReference>
<dbReference type="GeneID" id="30031554"/>
<comment type="similarity">
    <text evidence="3 16">Belongs to the XPF family.</text>
</comment>
<dbReference type="Pfam" id="PF02732">
    <property type="entry name" value="ERCC4"/>
    <property type="match status" value="1"/>
</dbReference>
<evidence type="ECO:0000256" key="15">
    <source>
        <dbReference type="ARBA" id="ARBA00058015"/>
    </source>
</evidence>
<evidence type="ECO:0000259" key="18">
    <source>
        <dbReference type="SMART" id="SM00891"/>
    </source>
</evidence>
<comment type="function">
    <text evidence="15 16">Interacts with EME1 to form a DNA structure-specific endonuclease with substrate preference for branched DNA structures with a 5'-end at the branch nick. Typical substrates include 3'-flap structures, D-loops, replication forks and nicked Holliday junctions. May be required in mitosis for the processing of stalled or collapsed replication fork intermediates. May be required in meiosis for the repair of meiosis-specific double strand breaks subsequent to single-end invasion (SEI).</text>
</comment>
<evidence type="ECO:0000256" key="9">
    <source>
        <dbReference type="ARBA" id="ARBA00022801"/>
    </source>
</evidence>
<evidence type="ECO:0000256" key="6">
    <source>
        <dbReference type="ARBA" id="ARBA00022723"/>
    </source>
</evidence>
<dbReference type="SUPFAM" id="SSF52980">
    <property type="entry name" value="Restriction endonuclease-like"/>
    <property type="match status" value="1"/>
</dbReference>
<keyword evidence="14" id="KW-0469">Meiosis</keyword>
<keyword evidence="9 16" id="KW-0378">Hydrolase</keyword>
<dbReference type="InterPro" id="IPR010996">
    <property type="entry name" value="HHH_MUS81"/>
</dbReference>
<dbReference type="InterPro" id="IPR036388">
    <property type="entry name" value="WH-like_DNA-bd_sf"/>
</dbReference>
<organism evidence="19 20">
    <name type="scientific">Metschnikowia bicuspidata var. bicuspidata NRRL YB-4993</name>
    <dbReference type="NCBI Taxonomy" id="869754"/>
    <lineage>
        <taxon>Eukaryota</taxon>
        <taxon>Fungi</taxon>
        <taxon>Dikarya</taxon>
        <taxon>Ascomycota</taxon>
        <taxon>Saccharomycotina</taxon>
        <taxon>Pichiomycetes</taxon>
        <taxon>Metschnikowiaceae</taxon>
        <taxon>Metschnikowia</taxon>
    </lineage>
</organism>
<dbReference type="GO" id="GO:0003677">
    <property type="term" value="F:DNA binding"/>
    <property type="evidence" value="ECO:0007669"/>
    <property type="project" value="UniProtKB-UniRule"/>
</dbReference>